<comment type="subcellular location">
    <subcellularLocation>
        <location evidence="1">Membrane</location>
        <topology evidence="1">Multi-pass membrane protein</topology>
    </subcellularLocation>
</comment>
<dbReference type="AlphaFoldDB" id="A0A225WPT5"/>
<keyword evidence="5" id="KW-0472">Membrane</keyword>
<dbReference type="STRING" id="4795.A0A225WPT5"/>
<evidence type="ECO:0000256" key="6">
    <source>
        <dbReference type="RuleBase" id="RU363053"/>
    </source>
</evidence>
<name>A0A225WPT5_9STRA</name>
<sequence length="213" mass="24092">MRRLGLLYDGWLRQSPVLTKSVTAAVLFGLGDRIAQRMEKSRTPESDADNEEDEDDRALVSESTARTMRMMMWGSVIFTPILHSWQNLIERAIGSHGKIVVFQKMLMDSLVFAPCINALFFTSTQMVAGKSFDQGVTFAVDRLPQTLQANYTIWPIANMINYSYVPLQYRVLFVNCVNLVWTTVLSTISNRPVAVLKEEVKQSMPAGEQVMEC</sequence>
<keyword evidence="3" id="KW-0812">Transmembrane</keyword>
<dbReference type="PANTHER" id="PTHR11266">
    <property type="entry name" value="PEROXISOMAL MEMBRANE PROTEIN 2, PXMP2 MPV17"/>
    <property type="match status" value="1"/>
</dbReference>
<organism evidence="8 9">
    <name type="scientific">Phytophthora megakarya</name>
    <dbReference type="NCBI Taxonomy" id="4795"/>
    <lineage>
        <taxon>Eukaryota</taxon>
        <taxon>Sar</taxon>
        <taxon>Stramenopiles</taxon>
        <taxon>Oomycota</taxon>
        <taxon>Peronosporomycetes</taxon>
        <taxon>Peronosporales</taxon>
        <taxon>Peronosporaceae</taxon>
        <taxon>Phytophthora</taxon>
    </lineage>
</organism>
<dbReference type="PANTHER" id="PTHR11266:SF17">
    <property type="entry name" value="PROTEIN MPV17"/>
    <property type="match status" value="1"/>
</dbReference>
<dbReference type="InterPro" id="IPR007248">
    <property type="entry name" value="Mpv17_PMP22"/>
</dbReference>
<dbReference type="Pfam" id="PF04117">
    <property type="entry name" value="Mpv17_PMP22"/>
    <property type="match status" value="1"/>
</dbReference>
<evidence type="ECO:0000256" key="4">
    <source>
        <dbReference type="ARBA" id="ARBA00022989"/>
    </source>
</evidence>
<dbReference type="GO" id="GO:0016020">
    <property type="term" value="C:membrane"/>
    <property type="evidence" value="ECO:0007669"/>
    <property type="project" value="UniProtKB-SubCell"/>
</dbReference>
<evidence type="ECO:0000313" key="9">
    <source>
        <dbReference type="Proteomes" id="UP000198211"/>
    </source>
</evidence>
<comment type="similarity">
    <text evidence="2 6">Belongs to the peroxisomal membrane protein PXMP2/4 family.</text>
</comment>
<evidence type="ECO:0000256" key="5">
    <source>
        <dbReference type="ARBA" id="ARBA00023136"/>
    </source>
</evidence>
<comment type="caution">
    <text evidence="8">The sequence shown here is derived from an EMBL/GenBank/DDBJ whole genome shotgun (WGS) entry which is preliminary data.</text>
</comment>
<dbReference type="OrthoDB" id="430207at2759"/>
<feature type="compositionally biased region" description="Acidic residues" evidence="7">
    <location>
        <begin position="46"/>
        <end position="56"/>
    </location>
</feature>
<proteinExistence type="inferred from homology"/>
<keyword evidence="9" id="KW-1185">Reference proteome</keyword>
<reference evidence="9" key="1">
    <citation type="submission" date="2017-03" db="EMBL/GenBank/DDBJ databases">
        <title>Phytopthora megakarya and P. palmivora, two closely related causual agents of cacao black pod achieved similar genome size and gene model numbers by different mechanisms.</title>
        <authorList>
            <person name="Ali S."/>
            <person name="Shao J."/>
            <person name="Larry D.J."/>
            <person name="Kronmiller B."/>
            <person name="Shen D."/>
            <person name="Strem M.D."/>
            <person name="Melnick R.L."/>
            <person name="Guiltinan M.J."/>
            <person name="Tyler B.M."/>
            <person name="Meinhardt L.W."/>
            <person name="Bailey B.A."/>
        </authorList>
    </citation>
    <scope>NUCLEOTIDE SEQUENCE [LARGE SCALE GENOMIC DNA]</scope>
    <source>
        <strain evidence="9">zdho120</strain>
    </source>
</reference>
<feature type="region of interest" description="Disordered" evidence="7">
    <location>
        <begin position="38"/>
        <end position="59"/>
    </location>
</feature>
<evidence type="ECO:0000256" key="7">
    <source>
        <dbReference type="SAM" id="MobiDB-lite"/>
    </source>
</evidence>
<keyword evidence="4" id="KW-1133">Transmembrane helix</keyword>
<dbReference type="EMBL" id="NBNE01000420">
    <property type="protein sequence ID" value="OWZ19625.1"/>
    <property type="molecule type" value="Genomic_DNA"/>
</dbReference>
<evidence type="ECO:0000256" key="1">
    <source>
        <dbReference type="ARBA" id="ARBA00004141"/>
    </source>
</evidence>
<evidence type="ECO:0000256" key="2">
    <source>
        <dbReference type="ARBA" id="ARBA00006824"/>
    </source>
</evidence>
<dbReference type="Proteomes" id="UP000198211">
    <property type="component" value="Unassembled WGS sequence"/>
</dbReference>
<dbReference type="GO" id="GO:0005737">
    <property type="term" value="C:cytoplasm"/>
    <property type="evidence" value="ECO:0007669"/>
    <property type="project" value="TreeGrafter"/>
</dbReference>
<gene>
    <name evidence="8" type="ORF">PHMEG_0006096</name>
</gene>
<evidence type="ECO:0008006" key="10">
    <source>
        <dbReference type="Google" id="ProtNLM"/>
    </source>
</evidence>
<evidence type="ECO:0000256" key="3">
    <source>
        <dbReference type="ARBA" id="ARBA00022692"/>
    </source>
</evidence>
<evidence type="ECO:0000313" key="8">
    <source>
        <dbReference type="EMBL" id="OWZ19625.1"/>
    </source>
</evidence>
<accession>A0A225WPT5</accession>
<protein>
    <recommendedName>
        <fullName evidence="10">Protein Mpv17</fullName>
    </recommendedName>
</protein>